<evidence type="ECO:0000313" key="4">
    <source>
        <dbReference type="EMBL" id="URI15700.1"/>
    </source>
</evidence>
<dbReference type="PROSITE" id="PS50222">
    <property type="entry name" value="EF_HAND_2"/>
    <property type="match status" value="1"/>
</dbReference>
<feature type="chain" id="PRO_5045896758" evidence="2">
    <location>
        <begin position="23"/>
        <end position="210"/>
    </location>
</feature>
<dbReference type="Proteomes" id="UP001055429">
    <property type="component" value="Chromosome"/>
</dbReference>
<evidence type="ECO:0000256" key="2">
    <source>
        <dbReference type="SAM" id="SignalP"/>
    </source>
</evidence>
<dbReference type="EMBL" id="CP097649">
    <property type="protein sequence ID" value="URI15700.1"/>
    <property type="molecule type" value="Genomic_DNA"/>
</dbReference>
<protein>
    <submittedName>
        <fullName evidence="4">EF-hand domain-containing protein</fullName>
    </submittedName>
</protein>
<proteinExistence type="predicted"/>
<dbReference type="Gene3D" id="1.10.238.10">
    <property type="entry name" value="EF-hand"/>
    <property type="match status" value="2"/>
</dbReference>
<feature type="compositionally biased region" description="Basic and acidic residues" evidence="1">
    <location>
        <begin position="177"/>
        <end position="191"/>
    </location>
</feature>
<evidence type="ECO:0000313" key="5">
    <source>
        <dbReference type="Proteomes" id="UP001055429"/>
    </source>
</evidence>
<feature type="region of interest" description="Disordered" evidence="1">
    <location>
        <begin position="114"/>
        <end position="149"/>
    </location>
</feature>
<name>A0ABY4SSQ4_9CAUL</name>
<organism evidence="4 5">
    <name type="scientific">Brevundimonas albigilva</name>
    <dbReference type="NCBI Taxonomy" id="1312364"/>
    <lineage>
        <taxon>Bacteria</taxon>
        <taxon>Pseudomonadati</taxon>
        <taxon>Pseudomonadota</taxon>
        <taxon>Alphaproteobacteria</taxon>
        <taxon>Caulobacterales</taxon>
        <taxon>Caulobacteraceae</taxon>
        <taxon>Brevundimonas</taxon>
    </lineage>
</organism>
<keyword evidence="5" id="KW-1185">Reference proteome</keyword>
<gene>
    <name evidence="4" type="ORF">M8231_01495</name>
</gene>
<sequence>MRKTIIAGVAAAALAAMTGAAAAQTAAPAPRGEARPHRLAGDADRDGRVTQAEFVDGRVARLTAMDANGDGAVSREEMQAAGQARRAERADRRFARLDADSNGAVSRAEFDAGMAAHGARGPRAERAGRGGGRHGPMRSGARDKAERGPVVIADARAKLTEQFARLDANRDGVATADEQRVARRAWAEQRRERRASRPAQQPASPAPASE</sequence>
<dbReference type="InterPro" id="IPR002048">
    <property type="entry name" value="EF_hand_dom"/>
</dbReference>
<accession>A0ABY4SSQ4</accession>
<feature type="compositionally biased region" description="Basic and acidic residues" evidence="1">
    <location>
        <begin position="32"/>
        <end position="48"/>
    </location>
</feature>
<feature type="region of interest" description="Disordered" evidence="1">
    <location>
        <begin position="163"/>
        <end position="210"/>
    </location>
</feature>
<evidence type="ECO:0000256" key="1">
    <source>
        <dbReference type="SAM" id="MobiDB-lite"/>
    </source>
</evidence>
<dbReference type="Pfam" id="PF13202">
    <property type="entry name" value="EF-hand_5"/>
    <property type="match status" value="2"/>
</dbReference>
<feature type="domain" description="EF-hand" evidence="3">
    <location>
        <begin position="85"/>
        <end position="120"/>
    </location>
</feature>
<dbReference type="PROSITE" id="PS00018">
    <property type="entry name" value="EF_HAND_1"/>
    <property type="match status" value="1"/>
</dbReference>
<dbReference type="InterPro" id="IPR018247">
    <property type="entry name" value="EF_Hand_1_Ca_BS"/>
</dbReference>
<evidence type="ECO:0000259" key="3">
    <source>
        <dbReference type="PROSITE" id="PS50222"/>
    </source>
</evidence>
<dbReference type="InterPro" id="IPR011992">
    <property type="entry name" value="EF-hand-dom_pair"/>
</dbReference>
<dbReference type="SUPFAM" id="SSF47473">
    <property type="entry name" value="EF-hand"/>
    <property type="match status" value="1"/>
</dbReference>
<feature type="compositionally biased region" description="Low complexity" evidence="1">
    <location>
        <begin position="197"/>
        <end position="210"/>
    </location>
</feature>
<feature type="signal peptide" evidence="2">
    <location>
        <begin position="1"/>
        <end position="22"/>
    </location>
</feature>
<keyword evidence="2" id="KW-0732">Signal</keyword>
<dbReference type="RefSeq" id="WP_250202103.1">
    <property type="nucleotide sequence ID" value="NZ_CP097649.1"/>
</dbReference>
<feature type="region of interest" description="Disordered" evidence="1">
    <location>
        <begin position="25"/>
        <end position="49"/>
    </location>
</feature>
<reference evidence="4" key="1">
    <citation type="submission" date="2022-05" db="EMBL/GenBank/DDBJ databases">
        <title>Brevundimonas albigilva TT17 genome sequence.</title>
        <authorList>
            <person name="Lee K."/>
            <person name="Son H."/>
        </authorList>
    </citation>
    <scope>NUCLEOTIDE SEQUENCE</scope>
    <source>
        <strain evidence="4">TT17</strain>
    </source>
</reference>